<keyword evidence="2" id="KW-0489">Methyltransferase</keyword>
<dbReference type="GO" id="GO:0032259">
    <property type="term" value="P:methylation"/>
    <property type="evidence" value="ECO:0007669"/>
    <property type="project" value="UniProtKB-KW"/>
</dbReference>
<dbReference type="AlphaFoldDB" id="A0A9D1G1N2"/>
<dbReference type="EMBL" id="DVJN01000195">
    <property type="protein sequence ID" value="HIS93367.1"/>
    <property type="molecule type" value="Genomic_DNA"/>
</dbReference>
<protein>
    <submittedName>
        <fullName evidence="2">Methyltransferase domain-containing protein</fullName>
    </submittedName>
</protein>
<dbReference type="PANTHER" id="PTHR43591">
    <property type="entry name" value="METHYLTRANSFERASE"/>
    <property type="match status" value="1"/>
</dbReference>
<organism evidence="2 3">
    <name type="scientific">Candidatus Alectryocaccomicrobium excrementavium</name>
    <dbReference type="NCBI Taxonomy" id="2840668"/>
    <lineage>
        <taxon>Bacteria</taxon>
        <taxon>Bacillati</taxon>
        <taxon>Bacillota</taxon>
        <taxon>Clostridia</taxon>
        <taxon>Candidatus Alectryocaccomicrobium</taxon>
    </lineage>
</organism>
<evidence type="ECO:0000313" key="3">
    <source>
        <dbReference type="Proteomes" id="UP000824140"/>
    </source>
</evidence>
<name>A0A9D1G1N2_9FIRM</name>
<accession>A0A9D1G1N2</accession>
<keyword evidence="2" id="KW-0808">Transferase</keyword>
<sequence length="259" mass="28781">MSELNRTETVQAQYATSANLNTRISIHDQYSTNPLGFGNWIASQYQIEKGMNVLELGCGTGAIWRGRDDLIANCASLVLSDVSPGMLETARKALKGYVTISYKIVDIQSIPFADNAFDIVIANMMLYHVPDLKKGLAEVRRVLKSGGTFYCATHGENGIVPYLCALLRPWGAKYTPNHTFTLQNGAAILREVFSEVQRLIYKDSLAVTRIDDIVDYIFSLPDMPELHSIPRETIHSVLSGNMENGVLNIPKEYGMFVAR</sequence>
<reference evidence="2" key="1">
    <citation type="submission" date="2020-10" db="EMBL/GenBank/DDBJ databases">
        <authorList>
            <person name="Gilroy R."/>
        </authorList>
    </citation>
    <scope>NUCLEOTIDE SEQUENCE</scope>
    <source>
        <strain evidence="2">13766</strain>
    </source>
</reference>
<dbReference type="InterPro" id="IPR029063">
    <property type="entry name" value="SAM-dependent_MTases_sf"/>
</dbReference>
<proteinExistence type="predicted"/>
<dbReference type="GO" id="GO:0008757">
    <property type="term" value="F:S-adenosylmethionine-dependent methyltransferase activity"/>
    <property type="evidence" value="ECO:0007669"/>
    <property type="project" value="InterPro"/>
</dbReference>
<feature type="domain" description="Methyltransferase type 11" evidence="1">
    <location>
        <begin position="54"/>
        <end position="151"/>
    </location>
</feature>
<comment type="caution">
    <text evidence="2">The sequence shown here is derived from an EMBL/GenBank/DDBJ whole genome shotgun (WGS) entry which is preliminary data.</text>
</comment>
<dbReference type="InterPro" id="IPR013216">
    <property type="entry name" value="Methyltransf_11"/>
</dbReference>
<evidence type="ECO:0000259" key="1">
    <source>
        <dbReference type="Pfam" id="PF08241"/>
    </source>
</evidence>
<dbReference type="Pfam" id="PF08241">
    <property type="entry name" value="Methyltransf_11"/>
    <property type="match status" value="1"/>
</dbReference>
<dbReference type="SUPFAM" id="SSF53335">
    <property type="entry name" value="S-adenosyl-L-methionine-dependent methyltransferases"/>
    <property type="match status" value="1"/>
</dbReference>
<dbReference type="Gene3D" id="3.40.50.150">
    <property type="entry name" value="Vaccinia Virus protein VP39"/>
    <property type="match status" value="1"/>
</dbReference>
<dbReference type="Proteomes" id="UP000824140">
    <property type="component" value="Unassembled WGS sequence"/>
</dbReference>
<reference evidence="2" key="2">
    <citation type="journal article" date="2021" name="PeerJ">
        <title>Extensive microbial diversity within the chicken gut microbiome revealed by metagenomics and culture.</title>
        <authorList>
            <person name="Gilroy R."/>
            <person name="Ravi A."/>
            <person name="Getino M."/>
            <person name="Pursley I."/>
            <person name="Horton D.L."/>
            <person name="Alikhan N.F."/>
            <person name="Baker D."/>
            <person name="Gharbi K."/>
            <person name="Hall N."/>
            <person name="Watson M."/>
            <person name="Adriaenssens E.M."/>
            <person name="Foster-Nyarko E."/>
            <person name="Jarju S."/>
            <person name="Secka A."/>
            <person name="Antonio M."/>
            <person name="Oren A."/>
            <person name="Chaudhuri R.R."/>
            <person name="La Ragione R."/>
            <person name="Hildebrand F."/>
            <person name="Pallen M.J."/>
        </authorList>
    </citation>
    <scope>NUCLEOTIDE SEQUENCE</scope>
    <source>
        <strain evidence="2">13766</strain>
    </source>
</reference>
<gene>
    <name evidence="2" type="ORF">IAA84_10160</name>
</gene>
<dbReference type="CDD" id="cd02440">
    <property type="entry name" value="AdoMet_MTases"/>
    <property type="match status" value="1"/>
</dbReference>
<evidence type="ECO:0000313" key="2">
    <source>
        <dbReference type="EMBL" id="HIS93367.1"/>
    </source>
</evidence>